<name>A0A9W8N6A9_9PEZI</name>
<dbReference type="Proteomes" id="UP001148614">
    <property type="component" value="Unassembled WGS sequence"/>
</dbReference>
<evidence type="ECO:0000259" key="1">
    <source>
        <dbReference type="Pfam" id="PF06985"/>
    </source>
</evidence>
<accession>A0A9W8N6A9</accession>
<dbReference type="Pfam" id="PF06985">
    <property type="entry name" value="HET"/>
    <property type="match status" value="1"/>
</dbReference>
<dbReference type="InterPro" id="IPR010730">
    <property type="entry name" value="HET"/>
</dbReference>
<proteinExistence type="predicted"/>
<evidence type="ECO:0000313" key="3">
    <source>
        <dbReference type="Proteomes" id="UP001148614"/>
    </source>
</evidence>
<reference evidence="2" key="1">
    <citation type="submission" date="2022-07" db="EMBL/GenBank/DDBJ databases">
        <title>Genome Sequence of Xylaria arbuscula.</title>
        <authorList>
            <person name="Buettner E."/>
        </authorList>
    </citation>
    <scope>NUCLEOTIDE SEQUENCE</scope>
    <source>
        <strain evidence="2">VT107</strain>
    </source>
</reference>
<dbReference type="EMBL" id="JANPWZ010002441">
    <property type="protein sequence ID" value="KAJ3558735.1"/>
    <property type="molecule type" value="Genomic_DNA"/>
</dbReference>
<dbReference type="VEuPathDB" id="FungiDB:F4678DRAFT_460535"/>
<protein>
    <recommendedName>
        <fullName evidence="1">Heterokaryon incompatibility domain-containing protein</fullName>
    </recommendedName>
</protein>
<keyword evidence="3" id="KW-1185">Reference proteome</keyword>
<feature type="domain" description="Heterokaryon incompatibility" evidence="1">
    <location>
        <begin position="36"/>
        <end position="184"/>
    </location>
</feature>
<dbReference type="PANTHER" id="PTHR33112">
    <property type="entry name" value="DOMAIN PROTEIN, PUTATIVE-RELATED"/>
    <property type="match status" value="1"/>
</dbReference>
<dbReference type="AlphaFoldDB" id="A0A9W8N6A9"/>
<dbReference type="PANTHER" id="PTHR33112:SF1">
    <property type="entry name" value="HETEROKARYON INCOMPATIBILITY DOMAIN-CONTAINING PROTEIN"/>
    <property type="match status" value="1"/>
</dbReference>
<comment type="caution">
    <text evidence="2">The sequence shown here is derived from an EMBL/GenBank/DDBJ whole genome shotgun (WGS) entry which is preliminary data.</text>
</comment>
<evidence type="ECO:0000313" key="2">
    <source>
        <dbReference type="EMBL" id="KAJ3558735.1"/>
    </source>
</evidence>
<gene>
    <name evidence="2" type="ORF">NPX13_g9652</name>
</gene>
<organism evidence="2 3">
    <name type="scientific">Xylaria arbuscula</name>
    <dbReference type="NCBI Taxonomy" id="114810"/>
    <lineage>
        <taxon>Eukaryota</taxon>
        <taxon>Fungi</taxon>
        <taxon>Dikarya</taxon>
        <taxon>Ascomycota</taxon>
        <taxon>Pezizomycotina</taxon>
        <taxon>Sordariomycetes</taxon>
        <taxon>Xylariomycetidae</taxon>
        <taxon>Xylariales</taxon>
        <taxon>Xylariaceae</taxon>
        <taxon>Xylaria</taxon>
    </lineage>
</organism>
<sequence length="614" mass="70252">MPPGFRLIDVDKRELVSNFGPPNFPISSKLGRDIRFVALSYVWGKTETSRTNALMMSNKDELTLPGGLWKLSLPKTIEDAITVCQKLQQRFLWVDRFCIQQDGDVPEKEAQINAMGDIYSSAEFTIIHASGAGIEDPILGVTAPRRVLQSRAVACGLELISGYPDIDVQMKKSKWKERGWTYQEAVLSRRKLFFTPFELWFECSDEDDAYRREERCSGQRISSQMRLCEQTSKNQYKLNSSIAGITKFDTFARHLKSYTARSLTHQSDILDAFKGILATLYQGDLTIYGIPEADFDQAMLWYCKKDKEPTVGASSFPSWSWPSVNGEILIPTTSLLMDREGFVGTLVEWYHRDHNGELKMIKSKSRLHPPKGPETSAQAHLLLAWWKGCIESAVPEDVKKQFEDYPVGCKHCDTGRLSFLERLRAYIKRHPLYCTTCESEIARRWPSVQDVWKDIRRARCSGPEITQYLTASPQEERKHKHLQSGVLLTRGQTTYFKLASDDSYMSNDLGTWISFVNREDRRVGATMPRYADMRLKEFLVRLKSNSEGSEAPEGVCVECMGISTSIHVPWGAVVNVLIIHREKGSPFWRRLGVGHIEFEAWFEAQRVFKTIYLQ</sequence>